<keyword evidence="2" id="KW-0238">DNA-binding</keyword>
<evidence type="ECO:0000256" key="2">
    <source>
        <dbReference type="ARBA" id="ARBA00023125"/>
    </source>
</evidence>
<dbReference type="GO" id="GO:0005829">
    <property type="term" value="C:cytosol"/>
    <property type="evidence" value="ECO:0007669"/>
    <property type="project" value="TreeGrafter"/>
</dbReference>
<keyword evidence="3" id="KW-0804">Transcription</keyword>
<dbReference type="PANTHER" id="PTHR24567:SF28">
    <property type="entry name" value="LISTERIOLYSIN REGULATORY PROTEIN"/>
    <property type="match status" value="1"/>
</dbReference>
<dbReference type="PRINTS" id="PR00034">
    <property type="entry name" value="HTHCRP"/>
</dbReference>
<protein>
    <submittedName>
        <fullName evidence="6">Crp/Fnr family transcriptional regulator</fullName>
    </submittedName>
</protein>
<dbReference type="InterPro" id="IPR000595">
    <property type="entry name" value="cNMP-bd_dom"/>
</dbReference>
<gene>
    <name evidence="6" type="ORF">DZ858_14320</name>
</gene>
<dbReference type="Proteomes" id="UP000261082">
    <property type="component" value="Unassembled WGS sequence"/>
</dbReference>
<dbReference type="EMBL" id="QVID01000002">
    <property type="protein sequence ID" value="RFN58392.1"/>
    <property type="molecule type" value="Genomic_DNA"/>
</dbReference>
<dbReference type="PROSITE" id="PS50042">
    <property type="entry name" value="CNMP_BINDING_3"/>
    <property type="match status" value="1"/>
</dbReference>
<accession>A0A3E1Q8E6</accession>
<keyword evidence="1" id="KW-0805">Transcription regulation</keyword>
<dbReference type="AlphaFoldDB" id="A0A3E1Q8E6"/>
<reference evidence="6 7" key="1">
    <citation type="journal article" date="2007" name="Int. J. Syst. Evol. Microbiol.">
        <title>Marixanthomonas ophiurae gen. nov., sp. nov., a marine bacterium of the family Flavobacteriaceae isolated from a deep-sea brittle star.</title>
        <authorList>
            <person name="Romanenko L.A."/>
            <person name="Uchino M."/>
            <person name="Frolova G.M."/>
            <person name="Mikhailov V.V."/>
        </authorList>
    </citation>
    <scope>NUCLEOTIDE SEQUENCE [LARGE SCALE GENOMIC DNA]</scope>
    <source>
        <strain evidence="6 7">KMM 3046</strain>
    </source>
</reference>
<dbReference type="Gene3D" id="2.60.120.10">
    <property type="entry name" value="Jelly Rolls"/>
    <property type="match status" value="1"/>
</dbReference>
<dbReference type="InterPro" id="IPR012318">
    <property type="entry name" value="HTH_CRP"/>
</dbReference>
<feature type="domain" description="HTH crp-type" evidence="5">
    <location>
        <begin position="130"/>
        <end position="195"/>
    </location>
</feature>
<dbReference type="GO" id="GO:0003677">
    <property type="term" value="F:DNA binding"/>
    <property type="evidence" value="ECO:0007669"/>
    <property type="project" value="UniProtKB-KW"/>
</dbReference>
<dbReference type="SUPFAM" id="SSF46785">
    <property type="entry name" value="Winged helix' DNA-binding domain"/>
    <property type="match status" value="1"/>
</dbReference>
<evidence type="ECO:0000313" key="6">
    <source>
        <dbReference type="EMBL" id="RFN58392.1"/>
    </source>
</evidence>
<dbReference type="Pfam" id="PF13545">
    <property type="entry name" value="HTH_Crp_2"/>
    <property type="match status" value="1"/>
</dbReference>
<keyword evidence="7" id="KW-1185">Reference proteome</keyword>
<sequence length="195" mass="22585">MINETILLDYEAEVIEYITGDVIFSENQRALFYFQVQHGEVKMYNLNEDGKEFVQGMFKDGESFGEPPLFGDFKYPASAIAISDVSIIKLGKTAFFALLKEHFDVHSQMTATLSRRLSYKAMMMKEISVYPPEHRVLTIIDFLKQRDGNPVDYQVELTRQQIADLTGLRVETVIRAVKQLEEDEKIKIINRKIHR</sequence>
<evidence type="ECO:0000259" key="4">
    <source>
        <dbReference type="PROSITE" id="PS50042"/>
    </source>
</evidence>
<name>A0A3E1Q8E6_9FLAO</name>
<evidence type="ECO:0000313" key="7">
    <source>
        <dbReference type="Proteomes" id="UP000261082"/>
    </source>
</evidence>
<dbReference type="SUPFAM" id="SSF51206">
    <property type="entry name" value="cAMP-binding domain-like"/>
    <property type="match status" value="1"/>
</dbReference>
<dbReference type="SMART" id="SM00100">
    <property type="entry name" value="cNMP"/>
    <property type="match status" value="1"/>
</dbReference>
<feature type="domain" description="Cyclic nucleotide-binding" evidence="4">
    <location>
        <begin position="17"/>
        <end position="116"/>
    </location>
</feature>
<dbReference type="InterPro" id="IPR014710">
    <property type="entry name" value="RmlC-like_jellyroll"/>
</dbReference>
<dbReference type="InterPro" id="IPR050397">
    <property type="entry name" value="Env_Response_Regulators"/>
</dbReference>
<dbReference type="Pfam" id="PF00027">
    <property type="entry name" value="cNMP_binding"/>
    <property type="match status" value="1"/>
</dbReference>
<evidence type="ECO:0000256" key="3">
    <source>
        <dbReference type="ARBA" id="ARBA00023163"/>
    </source>
</evidence>
<proteinExistence type="predicted"/>
<dbReference type="GO" id="GO:0003700">
    <property type="term" value="F:DNA-binding transcription factor activity"/>
    <property type="evidence" value="ECO:0007669"/>
    <property type="project" value="TreeGrafter"/>
</dbReference>
<dbReference type="InterPro" id="IPR018490">
    <property type="entry name" value="cNMP-bd_dom_sf"/>
</dbReference>
<dbReference type="OrthoDB" id="667966at2"/>
<dbReference type="RefSeq" id="WP_117160339.1">
    <property type="nucleotide sequence ID" value="NZ_QVID01000002.1"/>
</dbReference>
<dbReference type="CDD" id="cd00092">
    <property type="entry name" value="HTH_CRP"/>
    <property type="match status" value="1"/>
</dbReference>
<evidence type="ECO:0000256" key="1">
    <source>
        <dbReference type="ARBA" id="ARBA00023015"/>
    </source>
</evidence>
<dbReference type="PROSITE" id="PS51063">
    <property type="entry name" value="HTH_CRP_2"/>
    <property type="match status" value="1"/>
</dbReference>
<dbReference type="InterPro" id="IPR036390">
    <property type="entry name" value="WH_DNA-bd_sf"/>
</dbReference>
<comment type="caution">
    <text evidence="6">The sequence shown here is derived from an EMBL/GenBank/DDBJ whole genome shotgun (WGS) entry which is preliminary data.</text>
</comment>
<dbReference type="CDD" id="cd00038">
    <property type="entry name" value="CAP_ED"/>
    <property type="match status" value="1"/>
</dbReference>
<dbReference type="SMART" id="SM00419">
    <property type="entry name" value="HTH_CRP"/>
    <property type="match status" value="1"/>
</dbReference>
<dbReference type="PANTHER" id="PTHR24567">
    <property type="entry name" value="CRP FAMILY TRANSCRIPTIONAL REGULATORY PROTEIN"/>
    <property type="match status" value="1"/>
</dbReference>
<organism evidence="6 7">
    <name type="scientific">Marixanthomonas ophiurae</name>
    <dbReference type="NCBI Taxonomy" id="387659"/>
    <lineage>
        <taxon>Bacteria</taxon>
        <taxon>Pseudomonadati</taxon>
        <taxon>Bacteroidota</taxon>
        <taxon>Flavobacteriia</taxon>
        <taxon>Flavobacteriales</taxon>
        <taxon>Flavobacteriaceae</taxon>
        <taxon>Marixanthomonas</taxon>
    </lineage>
</organism>
<evidence type="ECO:0000259" key="5">
    <source>
        <dbReference type="PROSITE" id="PS51063"/>
    </source>
</evidence>